<evidence type="ECO:0000256" key="3">
    <source>
        <dbReference type="ARBA" id="ARBA00023125"/>
    </source>
</evidence>
<dbReference type="EMBL" id="SACN01000005">
    <property type="protein sequence ID" value="RVT89436.1"/>
    <property type="molecule type" value="Genomic_DNA"/>
</dbReference>
<evidence type="ECO:0000256" key="2">
    <source>
        <dbReference type="ARBA" id="ARBA00023015"/>
    </source>
</evidence>
<dbReference type="RefSeq" id="WP_127746505.1">
    <property type="nucleotide sequence ID" value="NZ_SACN01000005.1"/>
</dbReference>
<dbReference type="SUPFAM" id="SSF53850">
    <property type="entry name" value="Periplasmic binding protein-like II"/>
    <property type="match status" value="1"/>
</dbReference>
<dbReference type="AlphaFoldDB" id="A0A437LVM4"/>
<dbReference type="Gene3D" id="3.40.190.290">
    <property type="match status" value="1"/>
</dbReference>
<dbReference type="InterPro" id="IPR000847">
    <property type="entry name" value="LysR_HTH_N"/>
</dbReference>
<evidence type="ECO:0000256" key="4">
    <source>
        <dbReference type="ARBA" id="ARBA00023163"/>
    </source>
</evidence>
<dbReference type="GO" id="GO:0006351">
    <property type="term" value="P:DNA-templated transcription"/>
    <property type="evidence" value="ECO:0007669"/>
    <property type="project" value="TreeGrafter"/>
</dbReference>
<dbReference type="Gene3D" id="1.10.10.10">
    <property type="entry name" value="Winged helix-like DNA-binding domain superfamily/Winged helix DNA-binding domain"/>
    <property type="match status" value="1"/>
</dbReference>
<feature type="domain" description="HTH lysR-type" evidence="5">
    <location>
        <begin position="1"/>
        <end position="59"/>
    </location>
</feature>
<evidence type="ECO:0000313" key="6">
    <source>
        <dbReference type="EMBL" id="RVT89436.1"/>
    </source>
</evidence>
<dbReference type="GO" id="GO:0043565">
    <property type="term" value="F:sequence-specific DNA binding"/>
    <property type="evidence" value="ECO:0007669"/>
    <property type="project" value="TreeGrafter"/>
</dbReference>
<comment type="caution">
    <text evidence="6">The sequence shown here is derived from an EMBL/GenBank/DDBJ whole genome shotgun (WGS) entry which is preliminary data.</text>
</comment>
<dbReference type="InterPro" id="IPR036390">
    <property type="entry name" value="WH_DNA-bd_sf"/>
</dbReference>
<dbReference type="PROSITE" id="PS50931">
    <property type="entry name" value="HTH_LYSR"/>
    <property type="match status" value="1"/>
</dbReference>
<name>A0A437LVM4_9SPHN</name>
<sequence length="300" mass="32387">MHDLNDLHYFAAVVTHGGFAAASRAIRLPKSKLSRRVAQLEDRLGVRLIERSSRRFRVTEIGNAFFEQAQAAMKAAERAEAIVAASISEPRGLIRFACPTGLVEIVSPLLPDFLTLYPRARIQLVAVDRPVDLIAERIDVALRVRVKLDTDAAMTMRTIGRSRRILLAAPALANILAGRDVDALADVPTLATSDEGPDVTWTLEGPDGAVRAITHVPRLGCDNFAAVRDAAIAGLGVAFLPDHACAAALRSGDLVRVMPHWRGQDGIVHLVFTTKVGLPPLVRAWIDHLAASIRSAAIFG</sequence>
<keyword evidence="4" id="KW-0804">Transcription</keyword>
<accession>A0A437LVM4</accession>
<dbReference type="FunFam" id="1.10.10.10:FF:000001">
    <property type="entry name" value="LysR family transcriptional regulator"/>
    <property type="match status" value="1"/>
</dbReference>
<dbReference type="GO" id="GO:0003700">
    <property type="term" value="F:DNA-binding transcription factor activity"/>
    <property type="evidence" value="ECO:0007669"/>
    <property type="project" value="InterPro"/>
</dbReference>
<gene>
    <name evidence="6" type="ORF">EOD43_21985</name>
</gene>
<dbReference type="PANTHER" id="PTHR30537">
    <property type="entry name" value="HTH-TYPE TRANSCRIPTIONAL REGULATOR"/>
    <property type="match status" value="1"/>
</dbReference>
<dbReference type="Proteomes" id="UP000282971">
    <property type="component" value="Unassembled WGS sequence"/>
</dbReference>
<dbReference type="InterPro" id="IPR005119">
    <property type="entry name" value="LysR_subst-bd"/>
</dbReference>
<evidence type="ECO:0000313" key="7">
    <source>
        <dbReference type="Proteomes" id="UP000282971"/>
    </source>
</evidence>
<dbReference type="Pfam" id="PF03466">
    <property type="entry name" value="LysR_substrate"/>
    <property type="match status" value="1"/>
</dbReference>
<comment type="similarity">
    <text evidence="1">Belongs to the LysR transcriptional regulatory family.</text>
</comment>
<reference evidence="6 7" key="1">
    <citation type="submission" date="2019-01" db="EMBL/GenBank/DDBJ databases">
        <authorList>
            <person name="Chen W.-M."/>
        </authorList>
    </citation>
    <scope>NUCLEOTIDE SEQUENCE [LARGE SCALE GENOMIC DNA]</scope>
    <source>
        <strain evidence="6 7">CCP-7</strain>
    </source>
</reference>
<dbReference type="InterPro" id="IPR036388">
    <property type="entry name" value="WH-like_DNA-bd_sf"/>
</dbReference>
<keyword evidence="7" id="KW-1185">Reference proteome</keyword>
<protein>
    <submittedName>
        <fullName evidence="6">LysR family transcriptional regulator</fullName>
    </submittedName>
</protein>
<dbReference type="OrthoDB" id="9786526at2"/>
<organism evidence="6 7">
    <name type="scientific">Sphingomonas crocodyli</name>
    <dbReference type="NCBI Taxonomy" id="1979270"/>
    <lineage>
        <taxon>Bacteria</taxon>
        <taxon>Pseudomonadati</taxon>
        <taxon>Pseudomonadota</taxon>
        <taxon>Alphaproteobacteria</taxon>
        <taxon>Sphingomonadales</taxon>
        <taxon>Sphingomonadaceae</taxon>
        <taxon>Sphingomonas</taxon>
    </lineage>
</organism>
<keyword evidence="3" id="KW-0238">DNA-binding</keyword>
<dbReference type="InterPro" id="IPR058163">
    <property type="entry name" value="LysR-type_TF_proteobact-type"/>
</dbReference>
<dbReference type="Pfam" id="PF00126">
    <property type="entry name" value="HTH_1"/>
    <property type="match status" value="1"/>
</dbReference>
<dbReference type="PANTHER" id="PTHR30537:SF31">
    <property type="entry name" value="TRANSCRIPTIONAL REGULATOR, LYSR FAMILY"/>
    <property type="match status" value="1"/>
</dbReference>
<evidence type="ECO:0000259" key="5">
    <source>
        <dbReference type="PROSITE" id="PS50931"/>
    </source>
</evidence>
<dbReference type="SUPFAM" id="SSF46785">
    <property type="entry name" value="Winged helix' DNA-binding domain"/>
    <property type="match status" value="1"/>
</dbReference>
<evidence type="ECO:0000256" key="1">
    <source>
        <dbReference type="ARBA" id="ARBA00009437"/>
    </source>
</evidence>
<proteinExistence type="inferred from homology"/>
<keyword evidence="2" id="KW-0805">Transcription regulation</keyword>